<dbReference type="EMBL" id="JBBPHU010000009">
    <property type="protein sequence ID" value="KAK7513970.1"/>
    <property type="molecule type" value="Genomic_DNA"/>
</dbReference>
<keyword evidence="4" id="KW-1185">Reference proteome</keyword>
<proteinExistence type="predicted"/>
<accession>A0ABR1KG03</accession>
<dbReference type="InterPro" id="IPR046341">
    <property type="entry name" value="SET_dom_sf"/>
</dbReference>
<evidence type="ECO:0000256" key="1">
    <source>
        <dbReference type="SAM" id="MobiDB-lite"/>
    </source>
</evidence>
<gene>
    <name evidence="3" type="ORF">IWZ03DRAFT_315110</name>
</gene>
<dbReference type="Gene3D" id="2.170.270.10">
    <property type="entry name" value="SET domain"/>
    <property type="match status" value="1"/>
</dbReference>
<dbReference type="Pfam" id="PF00856">
    <property type="entry name" value="SET"/>
    <property type="match status" value="1"/>
</dbReference>
<comment type="caution">
    <text evidence="3">The sequence shown here is derived from an EMBL/GenBank/DDBJ whole genome shotgun (WGS) entry which is preliminary data.</text>
</comment>
<feature type="region of interest" description="Disordered" evidence="1">
    <location>
        <begin position="1"/>
        <end position="51"/>
    </location>
</feature>
<evidence type="ECO:0000313" key="4">
    <source>
        <dbReference type="Proteomes" id="UP001363622"/>
    </source>
</evidence>
<dbReference type="PANTHER" id="PTHR12197">
    <property type="entry name" value="HISTONE-LYSINE N-METHYLTRANSFERASE SMYD"/>
    <property type="match status" value="1"/>
</dbReference>
<feature type="compositionally biased region" description="Low complexity" evidence="1">
    <location>
        <begin position="1"/>
        <end position="40"/>
    </location>
</feature>
<dbReference type="Proteomes" id="UP001363622">
    <property type="component" value="Unassembled WGS sequence"/>
</dbReference>
<sequence length="383" mass="41027">MEAGSPALSASTPSIASSPSATSFDGAGTPASSTSASTSTFPPPGAPSSHLFEVRETPLAGRGVFATQDIAAGTHLWTAEAPSADVILREYRRELCGWCFAYDRGREWKLRDNSVGFAFCGGACHELWCRQQGDEGVAAWREVEKLCKGRPREQEMADADAPIPTVADIDAAWDVAARTASLILTARSSTKTASKPSKRALASILKTPATPDTLSFLLSGILLRAHRPSSYAAVNALASNPTPYKSLLDLNQHTTSYLQLVASVPEALLAAATPSTCRTLAARDSHNSFGLRSLDDPDGAEFFGFGVWSDASYWNHACAANVGKRREGRAWGFWADGAVAEGEELRISYLGGEGAKMERGERRQTLRRNWGFECACELCVGCR</sequence>
<organism evidence="3 4">
    <name type="scientific">Phyllosticta citriasiana</name>
    <dbReference type="NCBI Taxonomy" id="595635"/>
    <lineage>
        <taxon>Eukaryota</taxon>
        <taxon>Fungi</taxon>
        <taxon>Dikarya</taxon>
        <taxon>Ascomycota</taxon>
        <taxon>Pezizomycotina</taxon>
        <taxon>Dothideomycetes</taxon>
        <taxon>Dothideomycetes incertae sedis</taxon>
        <taxon>Botryosphaeriales</taxon>
        <taxon>Phyllostictaceae</taxon>
        <taxon>Phyllosticta</taxon>
    </lineage>
</organism>
<dbReference type="SUPFAM" id="SSF82199">
    <property type="entry name" value="SET domain"/>
    <property type="match status" value="1"/>
</dbReference>
<dbReference type="PANTHER" id="PTHR12197:SF294">
    <property type="entry name" value="POTENTIAL PROTEIN LYSINE METHYLTRANSFERASE SET6"/>
    <property type="match status" value="1"/>
</dbReference>
<evidence type="ECO:0000259" key="2">
    <source>
        <dbReference type="Pfam" id="PF00856"/>
    </source>
</evidence>
<dbReference type="InterPro" id="IPR001214">
    <property type="entry name" value="SET_dom"/>
</dbReference>
<evidence type="ECO:0000313" key="3">
    <source>
        <dbReference type="EMBL" id="KAK7513970.1"/>
    </source>
</evidence>
<feature type="domain" description="SET" evidence="2">
    <location>
        <begin position="61"/>
        <end position="349"/>
    </location>
</feature>
<dbReference type="InterPro" id="IPR050869">
    <property type="entry name" value="H3K4_H4K5_MeTrfase"/>
</dbReference>
<protein>
    <recommendedName>
        <fullName evidence="2">SET domain-containing protein</fullName>
    </recommendedName>
</protein>
<name>A0ABR1KG03_9PEZI</name>
<reference evidence="3 4" key="1">
    <citation type="submission" date="2024-04" db="EMBL/GenBank/DDBJ databases">
        <title>Phyllosticta paracitricarpa is synonymous to the EU quarantine fungus P. citricarpa based on phylogenomic analyses.</title>
        <authorList>
            <consortium name="Lawrence Berkeley National Laboratory"/>
            <person name="Van Ingen-Buijs V.A."/>
            <person name="Van Westerhoven A.C."/>
            <person name="Haridas S."/>
            <person name="Skiadas P."/>
            <person name="Martin F."/>
            <person name="Groenewald J.Z."/>
            <person name="Crous P.W."/>
            <person name="Seidl M.F."/>
        </authorList>
    </citation>
    <scope>NUCLEOTIDE SEQUENCE [LARGE SCALE GENOMIC DNA]</scope>
    <source>
        <strain evidence="3 4">CBS 123371</strain>
    </source>
</reference>